<dbReference type="Proteomes" id="UP000678281">
    <property type="component" value="Unassembled WGS sequence"/>
</dbReference>
<dbReference type="CDD" id="cd01949">
    <property type="entry name" value="GGDEF"/>
    <property type="match status" value="1"/>
</dbReference>
<comment type="caution">
    <text evidence="4">The sequence shown here is derived from an EMBL/GenBank/DDBJ whole genome shotgun (WGS) entry which is preliminary data.</text>
</comment>
<feature type="transmembrane region" description="Helical" evidence="1">
    <location>
        <begin position="21"/>
        <end position="38"/>
    </location>
</feature>
<dbReference type="SMART" id="SM00267">
    <property type="entry name" value="GGDEF"/>
    <property type="match status" value="1"/>
</dbReference>
<dbReference type="AlphaFoldDB" id="A0A942E6N8"/>
<dbReference type="PROSITE" id="PS50887">
    <property type="entry name" value="GGDEF"/>
    <property type="match status" value="1"/>
</dbReference>
<evidence type="ECO:0000256" key="1">
    <source>
        <dbReference type="SAM" id="Phobius"/>
    </source>
</evidence>
<dbReference type="SMART" id="SM00052">
    <property type="entry name" value="EAL"/>
    <property type="match status" value="1"/>
</dbReference>
<dbReference type="PROSITE" id="PS50883">
    <property type="entry name" value="EAL"/>
    <property type="match status" value="1"/>
</dbReference>
<feature type="transmembrane region" description="Helical" evidence="1">
    <location>
        <begin position="44"/>
        <end position="67"/>
    </location>
</feature>
<dbReference type="InterPro" id="IPR050706">
    <property type="entry name" value="Cyclic-di-GMP_PDE-like"/>
</dbReference>
<dbReference type="SUPFAM" id="SSF141868">
    <property type="entry name" value="EAL domain-like"/>
    <property type="match status" value="1"/>
</dbReference>
<dbReference type="InterPro" id="IPR000160">
    <property type="entry name" value="GGDEF_dom"/>
</dbReference>
<dbReference type="Gene3D" id="3.30.70.270">
    <property type="match status" value="1"/>
</dbReference>
<dbReference type="SUPFAM" id="SSF55073">
    <property type="entry name" value="Nucleotide cyclase"/>
    <property type="match status" value="1"/>
</dbReference>
<dbReference type="CDD" id="cd01948">
    <property type="entry name" value="EAL"/>
    <property type="match status" value="1"/>
</dbReference>
<dbReference type="PANTHER" id="PTHR33121:SF71">
    <property type="entry name" value="OXYGEN SENSOR PROTEIN DOSP"/>
    <property type="match status" value="1"/>
</dbReference>
<feature type="transmembrane region" description="Helical" evidence="1">
    <location>
        <begin position="79"/>
        <end position="98"/>
    </location>
</feature>
<protein>
    <submittedName>
        <fullName evidence="4">EAL domain-containing protein</fullName>
    </submittedName>
</protein>
<gene>
    <name evidence="4" type="ORF">KD146_10575</name>
</gene>
<keyword evidence="1" id="KW-1133">Transmembrane helix</keyword>
<feature type="domain" description="EAL" evidence="2">
    <location>
        <begin position="368"/>
        <end position="618"/>
    </location>
</feature>
<feature type="domain" description="GGDEF" evidence="3">
    <location>
        <begin position="227"/>
        <end position="359"/>
    </location>
</feature>
<dbReference type="RefSeq" id="WP_212658630.1">
    <property type="nucleotide sequence ID" value="NZ_JAGXTP010000001.1"/>
</dbReference>
<feature type="transmembrane region" description="Helical" evidence="1">
    <location>
        <begin position="151"/>
        <end position="173"/>
    </location>
</feature>
<dbReference type="InterPro" id="IPR029787">
    <property type="entry name" value="Nucleotide_cyclase"/>
</dbReference>
<sequence length="623" mass="67408">MSVQKSLAEHIAVAYRPLHRGFLIATMAYYSFVTFAHFPDESGITLVVMASISAATALYSVLLWRIVETRQLSVGGLELLNGVLHLLMLLNVLAYQLAHYEPAKMVYFPLLAVAFAMSSVTQRSVLISVAAALGSMLLVARSSEPASFGPYIFIAIASAVTCIGLSTLLRGVVQREVTARIRSEAAQLATLELSEKSARLANIDFLTGLPNRRHFMQMLTDMVEQADGVVVCIVDLDGFKGINDAYGHAAGDQVLVEVARRLQGDGRLKPVVARIGGDEFGILLPGKPDAEILQGWSQMLITQLKQPFYLDAAVARLGGSLGIAESLEGDSAETILDRADYAAYEAKHHHKGGLVVFGEQHQATISHTHKIERALLQASFEHELVPVFQPIINIATGRPESYEALARWHSPELGQVSPASFIPIAERLGLIPRITQCMVRHALDLAAKLPDQQRVSVNLSMHDLASADAMYNLSAILAASDLKPCRIDFEITETAVMHDSQEATTALNVLLAHGARISLDDFGTGHSSLSRVQTLPLNRIKIDQCFVANVETSRASQAIVKTTLDLCQNLGISCVVEGTETAEQIAALRALGATMFQGYYFSRPVSAAVVLEGQSKKSRSSAA</sequence>
<feature type="transmembrane region" description="Helical" evidence="1">
    <location>
        <begin position="110"/>
        <end position="139"/>
    </location>
</feature>
<evidence type="ECO:0000313" key="4">
    <source>
        <dbReference type="EMBL" id="MBS3849138.1"/>
    </source>
</evidence>
<dbReference type="EMBL" id="JAGXTP010000001">
    <property type="protein sequence ID" value="MBS3849138.1"/>
    <property type="molecule type" value="Genomic_DNA"/>
</dbReference>
<reference evidence="4" key="1">
    <citation type="submission" date="2021-04" db="EMBL/GenBank/DDBJ databases">
        <title>Devosia litorisediminis sp. nov., isolated from a sand dune.</title>
        <authorList>
            <person name="Park S."/>
            <person name="Yoon J.-H."/>
        </authorList>
    </citation>
    <scope>NUCLEOTIDE SEQUENCE</scope>
    <source>
        <strain evidence="4">BSSL-BM10</strain>
    </source>
</reference>
<dbReference type="Pfam" id="PF00990">
    <property type="entry name" value="GGDEF"/>
    <property type="match status" value="1"/>
</dbReference>
<accession>A0A942E6N8</accession>
<dbReference type="Gene3D" id="3.20.20.450">
    <property type="entry name" value="EAL domain"/>
    <property type="match status" value="1"/>
</dbReference>
<keyword evidence="1" id="KW-0812">Transmembrane</keyword>
<dbReference type="InterPro" id="IPR001633">
    <property type="entry name" value="EAL_dom"/>
</dbReference>
<evidence type="ECO:0000313" key="5">
    <source>
        <dbReference type="Proteomes" id="UP000678281"/>
    </source>
</evidence>
<dbReference type="PANTHER" id="PTHR33121">
    <property type="entry name" value="CYCLIC DI-GMP PHOSPHODIESTERASE PDEF"/>
    <property type="match status" value="1"/>
</dbReference>
<proteinExistence type="predicted"/>
<dbReference type="InterPro" id="IPR043128">
    <property type="entry name" value="Rev_trsase/Diguanyl_cyclase"/>
</dbReference>
<dbReference type="NCBIfam" id="TIGR00254">
    <property type="entry name" value="GGDEF"/>
    <property type="match status" value="1"/>
</dbReference>
<dbReference type="GO" id="GO:0071111">
    <property type="term" value="F:cyclic-guanylate-specific phosphodiesterase activity"/>
    <property type="evidence" value="ECO:0007669"/>
    <property type="project" value="InterPro"/>
</dbReference>
<keyword evidence="1" id="KW-0472">Membrane</keyword>
<organism evidence="4 5">
    <name type="scientific">Devosia litorisediminis</name>
    <dbReference type="NCBI Taxonomy" id="2829817"/>
    <lineage>
        <taxon>Bacteria</taxon>
        <taxon>Pseudomonadati</taxon>
        <taxon>Pseudomonadota</taxon>
        <taxon>Alphaproteobacteria</taxon>
        <taxon>Hyphomicrobiales</taxon>
        <taxon>Devosiaceae</taxon>
        <taxon>Devosia</taxon>
    </lineage>
</organism>
<dbReference type="Pfam" id="PF00563">
    <property type="entry name" value="EAL"/>
    <property type="match status" value="1"/>
</dbReference>
<name>A0A942E6N8_9HYPH</name>
<keyword evidence="5" id="KW-1185">Reference proteome</keyword>
<evidence type="ECO:0000259" key="3">
    <source>
        <dbReference type="PROSITE" id="PS50887"/>
    </source>
</evidence>
<dbReference type="InterPro" id="IPR035919">
    <property type="entry name" value="EAL_sf"/>
</dbReference>
<evidence type="ECO:0000259" key="2">
    <source>
        <dbReference type="PROSITE" id="PS50883"/>
    </source>
</evidence>